<evidence type="ECO:0000256" key="2">
    <source>
        <dbReference type="ARBA" id="ARBA00009975"/>
    </source>
</evidence>
<dbReference type="PIRSF" id="PIRSF000110">
    <property type="entry name" value="G6PD"/>
    <property type="match status" value="1"/>
</dbReference>
<dbReference type="Proteomes" id="UP000280726">
    <property type="component" value="Unassembled WGS sequence"/>
</dbReference>
<organism evidence="11 12">
    <name type="scientific">Georgenia muralis</name>
    <dbReference type="NCBI Taxonomy" id="154117"/>
    <lineage>
        <taxon>Bacteria</taxon>
        <taxon>Bacillati</taxon>
        <taxon>Actinomycetota</taxon>
        <taxon>Actinomycetes</taxon>
        <taxon>Micrococcales</taxon>
        <taxon>Bogoriellaceae</taxon>
        <taxon>Georgenia</taxon>
    </lineage>
</organism>
<proteinExistence type="inferred from homology"/>
<feature type="binding site" evidence="7">
    <location>
        <begin position="15"/>
        <end position="22"/>
    </location>
    <ligand>
        <name>NADP(+)</name>
        <dbReference type="ChEBI" id="CHEBI:58349"/>
    </ligand>
</feature>
<dbReference type="SUPFAM" id="SSF55347">
    <property type="entry name" value="Glyceraldehyde-3-phosphate dehydrogenase-like, C-terminal domain"/>
    <property type="match status" value="1"/>
</dbReference>
<feature type="binding site" evidence="7">
    <location>
        <position position="332"/>
    </location>
    <ligand>
        <name>substrate</name>
    </ligand>
</feature>
<dbReference type="Pfam" id="PF00479">
    <property type="entry name" value="G6PD_N"/>
    <property type="match status" value="1"/>
</dbReference>
<evidence type="ECO:0000256" key="3">
    <source>
        <dbReference type="ARBA" id="ARBA00022526"/>
    </source>
</evidence>
<feature type="binding site" evidence="7">
    <location>
        <position position="186"/>
    </location>
    <ligand>
        <name>substrate</name>
    </ligand>
</feature>
<reference evidence="11 12" key="1">
    <citation type="submission" date="2018-11" db="EMBL/GenBank/DDBJ databases">
        <title>Sequencing the genomes of 1000 actinobacteria strains.</title>
        <authorList>
            <person name="Klenk H.-P."/>
        </authorList>
    </citation>
    <scope>NUCLEOTIDE SEQUENCE [LARGE SCALE GENOMIC DNA]</scope>
    <source>
        <strain evidence="11 12">DSM 14418</strain>
    </source>
</reference>
<comment type="caution">
    <text evidence="7">Lacks conserved residue(s) required for the propagation of feature annotation.</text>
</comment>
<evidence type="ECO:0000256" key="7">
    <source>
        <dbReference type="HAMAP-Rule" id="MF_00966"/>
    </source>
</evidence>
<comment type="caution">
    <text evidence="11">The sequence shown here is derived from an EMBL/GenBank/DDBJ whole genome shotgun (WGS) entry which is preliminary data.</text>
</comment>
<gene>
    <name evidence="7" type="primary">zwf</name>
    <name evidence="11" type="ORF">EDD32_2782</name>
</gene>
<feature type="binding site" evidence="7">
    <location>
        <position position="220"/>
    </location>
    <ligand>
        <name>substrate</name>
    </ligand>
</feature>
<feature type="domain" description="Glucose-6-phosphate dehydrogenase NAD-binding" evidence="9">
    <location>
        <begin position="12"/>
        <end position="190"/>
    </location>
</feature>
<dbReference type="SUPFAM" id="SSF51735">
    <property type="entry name" value="NAD(P)-binding Rossmann-fold domains"/>
    <property type="match status" value="1"/>
</dbReference>
<feature type="domain" description="Glucose-6-phosphate dehydrogenase C-terminal" evidence="10">
    <location>
        <begin position="194"/>
        <end position="466"/>
    </location>
</feature>
<comment type="pathway">
    <text evidence="1 7">Carbohydrate degradation; pentose phosphate pathway; D-ribulose 5-phosphate from D-glucose 6-phosphate (oxidative stage): step 1/3.</text>
</comment>
<evidence type="ECO:0000259" key="10">
    <source>
        <dbReference type="Pfam" id="PF02781"/>
    </source>
</evidence>
<dbReference type="PRINTS" id="PR00079">
    <property type="entry name" value="G6PDHDRGNASE"/>
</dbReference>
<comment type="catalytic activity">
    <reaction evidence="7">
        <text>D-glucose 6-phosphate + NADP(+) = 6-phospho-D-glucono-1,5-lactone + NADPH + H(+)</text>
        <dbReference type="Rhea" id="RHEA:15841"/>
        <dbReference type="ChEBI" id="CHEBI:15378"/>
        <dbReference type="ChEBI" id="CHEBI:57783"/>
        <dbReference type="ChEBI" id="CHEBI:57955"/>
        <dbReference type="ChEBI" id="CHEBI:58349"/>
        <dbReference type="ChEBI" id="CHEBI:61548"/>
        <dbReference type="EC" id="1.1.1.49"/>
    </reaction>
</comment>
<dbReference type="PANTHER" id="PTHR23429:SF0">
    <property type="entry name" value="GLUCOSE-6-PHOSPHATE 1-DEHYDROGENASE"/>
    <property type="match status" value="1"/>
</dbReference>
<keyword evidence="12" id="KW-1185">Reference proteome</keyword>
<dbReference type="UniPathway" id="UPA00115">
    <property type="reaction ID" value="UER00408"/>
</dbReference>
<dbReference type="GO" id="GO:0005829">
    <property type="term" value="C:cytosol"/>
    <property type="evidence" value="ECO:0007669"/>
    <property type="project" value="TreeGrafter"/>
</dbReference>
<dbReference type="Gene3D" id="3.30.360.10">
    <property type="entry name" value="Dihydrodipicolinate Reductase, domain 2"/>
    <property type="match status" value="1"/>
</dbReference>
<dbReference type="InterPro" id="IPR019796">
    <property type="entry name" value="G6P_DH_AS"/>
</dbReference>
<evidence type="ECO:0000259" key="9">
    <source>
        <dbReference type="Pfam" id="PF00479"/>
    </source>
</evidence>
<dbReference type="GO" id="GO:0050661">
    <property type="term" value="F:NADP binding"/>
    <property type="evidence" value="ECO:0007669"/>
    <property type="project" value="UniProtKB-UniRule"/>
</dbReference>
<dbReference type="EMBL" id="RKRA01000001">
    <property type="protein sequence ID" value="RPF28260.1"/>
    <property type="molecule type" value="Genomic_DNA"/>
</dbReference>
<dbReference type="AlphaFoldDB" id="A0A3N4ZAI7"/>
<feature type="binding site" evidence="7">
    <location>
        <position position="152"/>
    </location>
    <ligand>
        <name>NADP(+)</name>
        <dbReference type="ChEBI" id="CHEBI:58349"/>
    </ligand>
</feature>
<dbReference type="Pfam" id="PF02781">
    <property type="entry name" value="G6PD_C"/>
    <property type="match status" value="1"/>
</dbReference>
<keyword evidence="6 7" id="KW-0119">Carbohydrate metabolism</keyword>
<dbReference type="InterPro" id="IPR036291">
    <property type="entry name" value="NAD(P)-bd_dom_sf"/>
</dbReference>
<feature type="region of interest" description="Disordered" evidence="8">
    <location>
        <begin position="440"/>
        <end position="490"/>
    </location>
</feature>
<dbReference type="GO" id="GO:0009051">
    <property type="term" value="P:pentose-phosphate shunt, oxidative branch"/>
    <property type="evidence" value="ECO:0007669"/>
    <property type="project" value="TreeGrafter"/>
</dbReference>
<dbReference type="GO" id="GO:0004345">
    <property type="term" value="F:glucose-6-phosphate dehydrogenase activity"/>
    <property type="evidence" value="ECO:0007669"/>
    <property type="project" value="UniProtKB-UniRule"/>
</dbReference>
<comment type="similarity">
    <text evidence="2 7">Belongs to the glucose-6-phosphate dehydrogenase family.</text>
</comment>
<evidence type="ECO:0000256" key="8">
    <source>
        <dbReference type="SAM" id="MobiDB-lite"/>
    </source>
</evidence>
<protein>
    <recommendedName>
        <fullName evidence="7">Glucose-6-phosphate 1-dehydrogenase</fullName>
        <shortName evidence="7">G6PD</shortName>
        <ecNumber evidence="7">1.1.1.49</ecNumber>
    </recommendedName>
</protein>
<keyword evidence="5 7" id="KW-0560">Oxidoreductase</keyword>
<dbReference type="GO" id="GO:0006006">
    <property type="term" value="P:glucose metabolic process"/>
    <property type="evidence" value="ECO:0007669"/>
    <property type="project" value="UniProtKB-KW"/>
</dbReference>
<dbReference type="RefSeq" id="WP_123918363.1">
    <property type="nucleotide sequence ID" value="NZ_RKRA01000001.1"/>
</dbReference>
<sequence length="490" mass="53106">MTTENARPVVVVLFGATGDLARRMVMPALVELHERGLLPAGWRLVGCATDPWDEQAFRARLEASLAEHERGLPSDWDSVRDRARYAGRGFTDADPGELPEVLTQVRRELADEGGSDPLVVYFLAVPPAAYPAITRGLGRHGLAPGARVVYEKPYGTSLADFEELDATVRQLLTEDQVFRIDHFLGKQAVQSIYALRFANRLFGSQWDARSIEQVQIDVPEALDVADRAAFYEATGAALDMLVTHLFHVASQVAMDPPTDLRDPRAIVAARDAVMSRFRPLDPARDVVLGQFDGYTDIDGVPSNSAQDTFVAARLWIDTDRWRGVPFVLRTGKRMALKAQRITLVMRPPEGPLAGEAPGPDTIEIDFNGPGHISVGVTVQTPGPDPELTLGRAGLALGDVPGSEPISAYASLLFDVLAGDHTLFTTSHCLRSAFTAFAPLQGPDRPLPLPYPPGSWGPPEAQRLTAPHPWMLEPSGDATGLTAPTVNPGRA</sequence>
<evidence type="ECO:0000256" key="6">
    <source>
        <dbReference type="ARBA" id="ARBA00023277"/>
    </source>
</evidence>
<keyword evidence="4 7" id="KW-0521">NADP</keyword>
<feature type="binding site" evidence="7">
    <location>
        <position position="182"/>
    </location>
    <ligand>
        <name>substrate</name>
    </ligand>
</feature>
<evidence type="ECO:0000313" key="12">
    <source>
        <dbReference type="Proteomes" id="UP000280726"/>
    </source>
</evidence>
<dbReference type="PANTHER" id="PTHR23429">
    <property type="entry name" value="GLUCOSE-6-PHOSPHATE 1-DEHYDROGENASE G6PD"/>
    <property type="match status" value="1"/>
</dbReference>
<dbReference type="HAMAP" id="MF_00966">
    <property type="entry name" value="G6PD"/>
    <property type="match status" value="1"/>
</dbReference>
<evidence type="ECO:0000256" key="1">
    <source>
        <dbReference type="ARBA" id="ARBA00004937"/>
    </source>
</evidence>
<evidence type="ECO:0000313" key="11">
    <source>
        <dbReference type="EMBL" id="RPF28260.1"/>
    </source>
</evidence>
<dbReference type="InterPro" id="IPR022675">
    <property type="entry name" value="G6P_DH_C"/>
</dbReference>
<dbReference type="EC" id="1.1.1.49" evidence="7"/>
<evidence type="ECO:0000256" key="5">
    <source>
        <dbReference type="ARBA" id="ARBA00023002"/>
    </source>
</evidence>
<dbReference type="PROSITE" id="PS00069">
    <property type="entry name" value="G6P_DEHYDROGENASE"/>
    <property type="match status" value="1"/>
</dbReference>
<keyword evidence="3 7" id="KW-0313">Glucose metabolism</keyword>
<dbReference type="OrthoDB" id="9802739at2"/>
<name>A0A3N4ZAI7_9MICO</name>
<dbReference type="Gene3D" id="3.40.50.720">
    <property type="entry name" value="NAD(P)-binding Rossmann-like Domain"/>
    <property type="match status" value="1"/>
</dbReference>
<evidence type="ECO:0000256" key="4">
    <source>
        <dbReference type="ARBA" id="ARBA00022857"/>
    </source>
</evidence>
<feature type="binding site" evidence="7">
    <location>
        <position position="239"/>
    </location>
    <ligand>
        <name>substrate</name>
    </ligand>
</feature>
<feature type="compositionally biased region" description="Pro residues" evidence="8">
    <location>
        <begin position="444"/>
        <end position="455"/>
    </location>
</feature>
<dbReference type="InterPro" id="IPR022674">
    <property type="entry name" value="G6P_DH_NAD-bd"/>
</dbReference>
<feature type="active site" description="Proton acceptor" evidence="7">
    <location>
        <position position="244"/>
    </location>
</feature>
<accession>A0A3N4ZAI7</accession>
<dbReference type="InterPro" id="IPR001282">
    <property type="entry name" value="G6P_DH"/>
</dbReference>
<comment type="function">
    <text evidence="7">Catalyzes the oxidation of glucose 6-phosphate to 6-phosphogluconolactone.</text>
</comment>
<feature type="binding site" evidence="7">
    <location>
        <position position="337"/>
    </location>
    <ligand>
        <name>substrate</name>
    </ligand>
</feature>